<dbReference type="InterPro" id="IPR050122">
    <property type="entry name" value="RTK"/>
</dbReference>
<dbReference type="Proteomes" id="UP001221898">
    <property type="component" value="Unassembled WGS sequence"/>
</dbReference>
<keyword evidence="8" id="KW-0675">Receptor</keyword>
<keyword evidence="3" id="KW-0808">Transferase</keyword>
<dbReference type="GO" id="GO:0043235">
    <property type="term" value="C:receptor complex"/>
    <property type="evidence" value="ECO:0007669"/>
    <property type="project" value="TreeGrafter"/>
</dbReference>
<name>A0AAD7S7R0_9TELE</name>
<feature type="domain" description="Protein kinase" evidence="9">
    <location>
        <begin position="1"/>
        <end position="168"/>
    </location>
</feature>
<organism evidence="10 11">
    <name type="scientific">Aldrovandia affinis</name>
    <dbReference type="NCBI Taxonomy" id="143900"/>
    <lineage>
        <taxon>Eukaryota</taxon>
        <taxon>Metazoa</taxon>
        <taxon>Chordata</taxon>
        <taxon>Craniata</taxon>
        <taxon>Vertebrata</taxon>
        <taxon>Euteleostomi</taxon>
        <taxon>Actinopterygii</taxon>
        <taxon>Neopterygii</taxon>
        <taxon>Teleostei</taxon>
        <taxon>Notacanthiformes</taxon>
        <taxon>Halosauridae</taxon>
        <taxon>Aldrovandia</taxon>
    </lineage>
</organism>
<dbReference type="PANTHER" id="PTHR24416:SF52">
    <property type="entry name" value="PLATELET-DERIVED GROWTH FACTOR RECEPTOR ALPHA"/>
    <property type="match status" value="1"/>
</dbReference>
<protein>
    <recommendedName>
        <fullName evidence="1">receptor protein-tyrosine kinase</fullName>
        <ecNumber evidence="1">2.7.10.1</ecNumber>
    </recommendedName>
</protein>
<dbReference type="InterPro" id="IPR001824">
    <property type="entry name" value="Tyr_kinase_rcpt_3_CS"/>
</dbReference>
<dbReference type="InterPro" id="IPR001245">
    <property type="entry name" value="Ser-Thr/Tyr_kinase_cat_dom"/>
</dbReference>
<accession>A0AAD7S7R0</accession>
<dbReference type="SMART" id="SM00219">
    <property type="entry name" value="TyrKc"/>
    <property type="match status" value="1"/>
</dbReference>
<dbReference type="SUPFAM" id="SSF56112">
    <property type="entry name" value="Protein kinase-like (PK-like)"/>
    <property type="match status" value="1"/>
</dbReference>
<dbReference type="InterPro" id="IPR011009">
    <property type="entry name" value="Kinase-like_dom_sf"/>
</dbReference>
<comment type="caution">
    <text evidence="10">The sequence shown here is derived from an EMBL/GenBank/DDBJ whole genome shotgun (WGS) entry which is preliminary data.</text>
</comment>
<dbReference type="GO" id="GO:0048407">
    <property type="term" value="F:platelet-derived growth factor binding"/>
    <property type="evidence" value="ECO:0007669"/>
    <property type="project" value="TreeGrafter"/>
</dbReference>
<dbReference type="FunFam" id="3.30.200.20:FF:000619">
    <property type="entry name" value="macrophage colony-stimulating factor 1 receptor isoform X2"/>
    <property type="match status" value="1"/>
</dbReference>
<evidence type="ECO:0000256" key="7">
    <source>
        <dbReference type="ARBA" id="ARBA00023137"/>
    </source>
</evidence>
<keyword evidence="7" id="KW-0829">Tyrosine-protein kinase</keyword>
<dbReference type="PANTHER" id="PTHR24416">
    <property type="entry name" value="TYROSINE-PROTEIN KINASE RECEPTOR"/>
    <property type="match status" value="1"/>
</dbReference>
<reference evidence="10" key="1">
    <citation type="journal article" date="2023" name="Science">
        <title>Genome structures resolve the early diversification of teleost fishes.</title>
        <authorList>
            <person name="Parey E."/>
            <person name="Louis A."/>
            <person name="Montfort J."/>
            <person name="Bouchez O."/>
            <person name="Roques C."/>
            <person name="Iampietro C."/>
            <person name="Lluch J."/>
            <person name="Castinel A."/>
            <person name="Donnadieu C."/>
            <person name="Desvignes T."/>
            <person name="Floi Bucao C."/>
            <person name="Jouanno E."/>
            <person name="Wen M."/>
            <person name="Mejri S."/>
            <person name="Dirks R."/>
            <person name="Jansen H."/>
            <person name="Henkel C."/>
            <person name="Chen W.J."/>
            <person name="Zahm M."/>
            <person name="Cabau C."/>
            <person name="Klopp C."/>
            <person name="Thompson A.W."/>
            <person name="Robinson-Rechavi M."/>
            <person name="Braasch I."/>
            <person name="Lecointre G."/>
            <person name="Bobe J."/>
            <person name="Postlethwait J.H."/>
            <person name="Berthelot C."/>
            <person name="Roest Crollius H."/>
            <person name="Guiguen Y."/>
        </authorList>
    </citation>
    <scope>NUCLEOTIDE SEQUENCE</scope>
    <source>
        <strain evidence="10">NC1722</strain>
    </source>
</reference>
<evidence type="ECO:0000256" key="1">
    <source>
        <dbReference type="ARBA" id="ARBA00011902"/>
    </source>
</evidence>
<dbReference type="InterPro" id="IPR000719">
    <property type="entry name" value="Prot_kinase_dom"/>
</dbReference>
<dbReference type="EC" id="2.7.10.1" evidence="1"/>
<evidence type="ECO:0000259" key="9">
    <source>
        <dbReference type="PROSITE" id="PS50011"/>
    </source>
</evidence>
<keyword evidence="2" id="KW-0597">Phosphoprotein</keyword>
<dbReference type="Gene3D" id="3.30.200.20">
    <property type="entry name" value="Phosphorylase Kinase, domain 1"/>
    <property type="match status" value="1"/>
</dbReference>
<evidence type="ECO:0000256" key="2">
    <source>
        <dbReference type="ARBA" id="ARBA00022553"/>
    </source>
</evidence>
<dbReference type="GO" id="GO:0005886">
    <property type="term" value="C:plasma membrane"/>
    <property type="evidence" value="ECO:0007669"/>
    <property type="project" value="TreeGrafter"/>
</dbReference>
<dbReference type="GO" id="GO:0005524">
    <property type="term" value="F:ATP binding"/>
    <property type="evidence" value="ECO:0007669"/>
    <property type="project" value="UniProtKB-KW"/>
</dbReference>
<dbReference type="InterPro" id="IPR020635">
    <property type="entry name" value="Tyr_kinase_cat_dom"/>
</dbReference>
<keyword evidence="6" id="KW-0067">ATP-binding</keyword>
<evidence type="ECO:0000256" key="8">
    <source>
        <dbReference type="ARBA" id="ARBA00023170"/>
    </source>
</evidence>
<keyword evidence="11" id="KW-1185">Reference proteome</keyword>
<evidence type="ECO:0000313" key="11">
    <source>
        <dbReference type="Proteomes" id="UP001221898"/>
    </source>
</evidence>
<dbReference type="Pfam" id="PF07714">
    <property type="entry name" value="PK_Tyr_Ser-Thr"/>
    <property type="match status" value="1"/>
</dbReference>
<keyword evidence="4" id="KW-0547">Nucleotide-binding</keyword>
<dbReference type="PROSITE" id="PS00240">
    <property type="entry name" value="RECEPTOR_TYR_KIN_III"/>
    <property type="match status" value="1"/>
</dbReference>
<dbReference type="PROSITE" id="PS50011">
    <property type="entry name" value="PROTEIN_KINASE_DOM"/>
    <property type="match status" value="1"/>
</dbReference>
<dbReference type="GO" id="GO:0005018">
    <property type="term" value="F:platelet-derived growth factor alpha-receptor activity"/>
    <property type="evidence" value="ECO:0007669"/>
    <property type="project" value="TreeGrafter"/>
</dbReference>
<dbReference type="EMBL" id="JAINUG010000097">
    <property type="protein sequence ID" value="KAJ8397519.1"/>
    <property type="molecule type" value="Genomic_DNA"/>
</dbReference>
<evidence type="ECO:0000313" key="10">
    <source>
        <dbReference type="EMBL" id="KAJ8397519.1"/>
    </source>
</evidence>
<keyword evidence="5" id="KW-0418">Kinase</keyword>
<evidence type="ECO:0000256" key="4">
    <source>
        <dbReference type="ARBA" id="ARBA00022741"/>
    </source>
</evidence>
<gene>
    <name evidence="10" type="ORF">AAFF_G00437950</name>
</gene>
<proteinExistence type="predicted"/>
<evidence type="ECO:0000256" key="6">
    <source>
        <dbReference type="ARBA" id="ARBA00022840"/>
    </source>
</evidence>
<evidence type="ECO:0000256" key="3">
    <source>
        <dbReference type="ARBA" id="ARBA00022679"/>
    </source>
</evidence>
<dbReference type="AlphaFoldDB" id="A0AAD7S7R0"/>
<dbReference type="GO" id="GO:0048701">
    <property type="term" value="P:embryonic cranial skeleton morphogenesis"/>
    <property type="evidence" value="ECO:0007669"/>
    <property type="project" value="TreeGrafter"/>
</dbReference>
<evidence type="ECO:0000256" key="5">
    <source>
        <dbReference type="ARBA" id="ARBA00022777"/>
    </source>
</evidence>
<sequence>MKVAVKMLKPTARSSEKQALMSELKIMTHLGPHLNIVNLLGACTKSGPIYIITEYCLHGDLVNYLHKNRERFLSRHPEKSKKDLDIFGLDPADQSSRSYVILSFESKGDYMDMKQADTTQYVPMLEMSDASKYSHVQELNYDRPPLRSTRPSTRARGGACFRMTSLRV</sequence>